<proteinExistence type="predicted"/>
<evidence type="ECO:0000256" key="1">
    <source>
        <dbReference type="SAM" id="Phobius"/>
    </source>
</evidence>
<organism evidence="2">
    <name type="scientific">Chromera velia CCMP2878</name>
    <dbReference type="NCBI Taxonomy" id="1169474"/>
    <lineage>
        <taxon>Eukaryota</taxon>
        <taxon>Sar</taxon>
        <taxon>Alveolata</taxon>
        <taxon>Colpodellida</taxon>
        <taxon>Chromeraceae</taxon>
        <taxon>Chromera</taxon>
    </lineage>
</organism>
<protein>
    <submittedName>
        <fullName evidence="2">Uncharacterized protein</fullName>
    </submittedName>
</protein>
<reference evidence="2" key="1">
    <citation type="submission" date="2014-11" db="EMBL/GenBank/DDBJ databases">
        <authorList>
            <person name="Otto D Thomas"/>
            <person name="Naeem Raeece"/>
        </authorList>
    </citation>
    <scope>NUCLEOTIDE SEQUENCE</scope>
</reference>
<gene>
    <name evidence="2" type="ORF">Cvel_17887</name>
</gene>
<keyword evidence="1" id="KW-0812">Transmembrane</keyword>
<dbReference type="EMBL" id="CDMZ01000498">
    <property type="protein sequence ID" value="CEM15659.1"/>
    <property type="molecule type" value="Genomic_DNA"/>
</dbReference>
<dbReference type="VEuPathDB" id="CryptoDB:Cvel_17887"/>
<evidence type="ECO:0000313" key="2">
    <source>
        <dbReference type="EMBL" id="CEM15659.1"/>
    </source>
</evidence>
<name>A0A0G4FN37_9ALVE</name>
<sequence length="249" mass="28125">MLLDGSSDLSPGLVHTPSVEWQFPALPEQSPCMLNYILMYLLAPQPIPSLKSDVDDFAFLDSFGDAQWPELASTGSVFFMLALLLLFSLFVFVVKGEVSNLRAKLQAEDKEKEDRLIHLERAMIEIEDLVRSRFYVFSPSSRVRVTLFGTREDIQMNRMDPKIGKARYEKTERDSDVVILPLPKVSEVKGAMSASRKLIDYELVGHKRHHETPGVGMCRGSVIVDYDRFPGIAHRNGGWSRSCQRGTAF</sequence>
<dbReference type="AlphaFoldDB" id="A0A0G4FN37"/>
<keyword evidence="1" id="KW-0472">Membrane</keyword>
<accession>A0A0G4FN37</accession>
<keyword evidence="1" id="KW-1133">Transmembrane helix</keyword>
<feature type="transmembrane region" description="Helical" evidence="1">
    <location>
        <begin position="71"/>
        <end position="94"/>
    </location>
</feature>